<evidence type="ECO:0000259" key="5">
    <source>
        <dbReference type="PROSITE" id="PS51900"/>
    </source>
</evidence>
<dbReference type="GO" id="GO:0006310">
    <property type="term" value="P:DNA recombination"/>
    <property type="evidence" value="ECO:0007669"/>
    <property type="project" value="UniProtKB-KW"/>
</dbReference>
<evidence type="ECO:0000313" key="7">
    <source>
        <dbReference type="Proteomes" id="UP000823863"/>
    </source>
</evidence>
<dbReference type="PANTHER" id="PTHR30349:SF89">
    <property type="entry name" value="INTEGRASE_RECOMBINASE"/>
    <property type="match status" value="1"/>
</dbReference>
<evidence type="ECO:0000256" key="2">
    <source>
        <dbReference type="ARBA" id="ARBA00023172"/>
    </source>
</evidence>
<keyword evidence="1 3" id="KW-0238">DNA-binding</keyword>
<dbReference type="Proteomes" id="UP000823863">
    <property type="component" value="Unassembled WGS sequence"/>
</dbReference>
<evidence type="ECO:0000256" key="1">
    <source>
        <dbReference type="ARBA" id="ARBA00023125"/>
    </source>
</evidence>
<reference evidence="6" key="2">
    <citation type="submission" date="2021-04" db="EMBL/GenBank/DDBJ databases">
        <authorList>
            <person name="Gilroy R."/>
        </authorList>
    </citation>
    <scope>NUCLEOTIDE SEQUENCE</scope>
    <source>
        <strain evidence="6">CHK198-12963</strain>
    </source>
</reference>
<dbReference type="EMBL" id="DWWB01000025">
    <property type="protein sequence ID" value="HJC66167.1"/>
    <property type="molecule type" value="Genomic_DNA"/>
</dbReference>
<dbReference type="PROSITE" id="PS51900">
    <property type="entry name" value="CB"/>
    <property type="match status" value="1"/>
</dbReference>
<keyword evidence="2" id="KW-0233">DNA recombination</keyword>
<dbReference type="Pfam" id="PF00589">
    <property type="entry name" value="Phage_integrase"/>
    <property type="match status" value="1"/>
</dbReference>
<accession>A0A9D2PUX2</accession>
<dbReference type="InterPro" id="IPR050090">
    <property type="entry name" value="Tyrosine_recombinase_XerCD"/>
</dbReference>
<dbReference type="AlphaFoldDB" id="A0A9D2PUX2"/>
<dbReference type="InterPro" id="IPR010998">
    <property type="entry name" value="Integrase_recombinase_N"/>
</dbReference>
<dbReference type="InterPro" id="IPR044068">
    <property type="entry name" value="CB"/>
</dbReference>
<feature type="domain" description="Core-binding (CB)" evidence="5">
    <location>
        <begin position="1"/>
        <end position="81"/>
    </location>
</feature>
<organism evidence="6 7">
    <name type="scientific">Candidatus Enterocloster excrementigallinarum</name>
    <dbReference type="NCBI Taxonomy" id="2838558"/>
    <lineage>
        <taxon>Bacteria</taxon>
        <taxon>Bacillati</taxon>
        <taxon>Bacillota</taxon>
        <taxon>Clostridia</taxon>
        <taxon>Lachnospirales</taxon>
        <taxon>Lachnospiraceae</taxon>
        <taxon>Enterocloster</taxon>
    </lineage>
</organism>
<feature type="domain" description="Tyr recombinase" evidence="4">
    <location>
        <begin position="100"/>
        <end position="271"/>
    </location>
</feature>
<dbReference type="InterPro" id="IPR013762">
    <property type="entry name" value="Integrase-like_cat_sf"/>
</dbReference>
<reference evidence="6" key="1">
    <citation type="journal article" date="2021" name="PeerJ">
        <title>Extensive microbial diversity within the chicken gut microbiome revealed by metagenomics and culture.</title>
        <authorList>
            <person name="Gilroy R."/>
            <person name="Ravi A."/>
            <person name="Getino M."/>
            <person name="Pursley I."/>
            <person name="Horton D.L."/>
            <person name="Alikhan N.F."/>
            <person name="Baker D."/>
            <person name="Gharbi K."/>
            <person name="Hall N."/>
            <person name="Watson M."/>
            <person name="Adriaenssens E.M."/>
            <person name="Foster-Nyarko E."/>
            <person name="Jarju S."/>
            <person name="Secka A."/>
            <person name="Antonio M."/>
            <person name="Oren A."/>
            <person name="Chaudhuri R.R."/>
            <person name="La Ragione R."/>
            <person name="Hildebrand F."/>
            <person name="Pallen M.J."/>
        </authorList>
    </citation>
    <scope>NUCLEOTIDE SEQUENCE</scope>
    <source>
        <strain evidence="6">CHK198-12963</strain>
    </source>
</reference>
<proteinExistence type="predicted"/>
<dbReference type="Gene3D" id="1.10.150.130">
    <property type="match status" value="1"/>
</dbReference>
<protein>
    <submittedName>
        <fullName evidence="6">Tyrosine-type recombinase/integrase</fullName>
    </submittedName>
</protein>
<dbReference type="InterPro" id="IPR011010">
    <property type="entry name" value="DNA_brk_join_enz"/>
</dbReference>
<name>A0A9D2PUX2_9FIRM</name>
<dbReference type="PANTHER" id="PTHR30349">
    <property type="entry name" value="PHAGE INTEGRASE-RELATED"/>
    <property type="match status" value="1"/>
</dbReference>
<dbReference type="GO" id="GO:0003677">
    <property type="term" value="F:DNA binding"/>
    <property type="evidence" value="ECO:0007669"/>
    <property type="project" value="UniProtKB-UniRule"/>
</dbReference>
<sequence>MPVINAFQSSLKDFEEELSIRNLSPHTVRSYLTAVRQLFGRQGELTESSLAAYKLFLMENYKARTVNQRIRAINCYLEFRNLSHLKLHMIHIQHNSCLDRMISRGDYEYLTRRLWEDEKYSYYFLVRLLAATGVRVGELVKFTVEDAALGYKDILAKGNKVRRVYIPSALSAQIMRWLKKNGRKRGPLFLNQRKSPLSPGGIRYQFKAFAYRYHLDPAVMHPHAFRHLFAKNFLENNGDLSLLSDLLGHENIETTRIYLKRTCMEQQQIVDQVIHW</sequence>
<dbReference type="GO" id="GO:0015074">
    <property type="term" value="P:DNA integration"/>
    <property type="evidence" value="ECO:0007669"/>
    <property type="project" value="InterPro"/>
</dbReference>
<dbReference type="SUPFAM" id="SSF56349">
    <property type="entry name" value="DNA breaking-rejoining enzymes"/>
    <property type="match status" value="1"/>
</dbReference>
<gene>
    <name evidence="6" type="ORF">H9931_05525</name>
</gene>
<evidence type="ECO:0000313" key="6">
    <source>
        <dbReference type="EMBL" id="HJC66167.1"/>
    </source>
</evidence>
<dbReference type="PROSITE" id="PS51898">
    <property type="entry name" value="TYR_RECOMBINASE"/>
    <property type="match status" value="1"/>
</dbReference>
<dbReference type="Gene3D" id="1.10.443.10">
    <property type="entry name" value="Intergrase catalytic core"/>
    <property type="match status" value="1"/>
</dbReference>
<comment type="caution">
    <text evidence="6">The sequence shown here is derived from an EMBL/GenBank/DDBJ whole genome shotgun (WGS) entry which is preliminary data.</text>
</comment>
<evidence type="ECO:0000259" key="4">
    <source>
        <dbReference type="PROSITE" id="PS51898"/>
    </source>
</evidence>
<evidence type="ECO:0000256" key="3">
    <source>
        <dbReference type="PROSITE-ProRule" id="PRU01248"/>
    </source>
</evidence>
<dbReference type="InterPro" id="IPR002104">
    <property type="entry name" value="Integrase_catalytic"/>
</dbReference>